<dbReference type="EMBL" id="LXQA010419952">
    <property type="protein sequence ID" value="MCI50667.1"/>
    <property type="molecule type" value="Genomic_DNA"/>
</dbReference>
<keyword evidence="1" id="KW-1133">Transmembrane helix</keyword>
<proteinExistence type="predicted"/>
<keyword evidence="1" id="KW-0812">Transmembrane</keyword>
<accession>A0A392SQJ2</accession>
<dbReference type="AlphaFoldDB" id="A0A392SQJ2"/>
<feature type="transmembrane region" description="Helical" evidence="1">
    <location>
        <begin position="6"/>
        <end position="30"/>
    </location>
</feature>
<organism evidence="2 3">
    <name type="scientific">Trifolium medium</name>
    <dbReference type="NCBI Taxonomy" id="97028"/>
    <lineage>
        <taxon>Eukaryota</taxon>
        <taxon>Viridiplantae</taxon>
        <taxon>Streptophyta</taxon>
        <taxon>Embryophyta</taxon>
        <taxon>Tracheophyta</taxon>
        <taxon>Spermatophyta</taxon>
        <taxon>Magnoliopsida</taxon>
        <taxon>eudicotyledons</taxon>
        <taxon>Gunneridae</taxon>
        <taxon>Pentapetalae</taxon>
        <taxon>rosids</taxon>
        <taxon>fabids</taxon>
        <taxon>Fabales</taxon>
        <taxon>Fabaceae</taxon>
        <taxon>Papilionoideae</taxon>
        <taxon>50 kb inversion clade</taxon>
        <taxon>NPAAA clade</taxon>
        <taxon>Hologalegina</taxon>
        <taxon>IRL clade</taxon>
        <taxon>Trifolieae</taxon>
        <taxon>Trifolium</taxon>
    </lineage>
</organism>
<evidence type="ECO:0000256" key="1">
    <source>
        <dbReference type="SAM" id="Phobius"/>
    </source>
</evidence>
<comment type="caution">
    <text evidence="2">The sequence shown here is derived from an EMBL/GenBank/DDBJ whole genome shotgun (WGS) entry which is preliminary data.</text>
</comment>
<evidence type="ECO:0000313" key="2">
    <source>
        <dbReference type="EMBL" id="MCI50667.1"/>
    </source>
</evidence>
<evidence type="ECO:0000313" key="3">
    <source>
        <dbReference type="Proteomes" id="UP000265520"/>
    </source>
</evidence>
<feature type="non-terminal residue" evidence="2">
    <location>
        <position position="1"/>
    </location>
</feature>
<keyword evidence="1" id="KW-0472">Membrane</keyword>
<name>A0A392SQJ2_9FABA</name>
<dbReference type="Proteomes" id="UP000265520">
    <property type="component" value="Unassembled WGS sequence"/>
</dbReference>
<reference evidence="2 3" key="1">
    <citation type="journal article" date="2018" name="Front. Plant Sci.">
        <title>Red Clover (Trifolium pratense) and Zigzag Clover (T. medium) - A Picture of Genomic Similarities and Differences.</title>
        <authorList>
            <person name="Dluhosova J."/>
            <person name="Istvanek J."/>
            <person name="Nedelnik J."/>
            <person name="Repkova J."/>
        </authorList>
    </citation>
    <scope>NUCLEOTIDE SEQUENCE [LARGE SCALE GENOMIC DNA]</scope>
    <source>
        <strain evidence="3">cv. 10/8</strain>
        <tissue evidence="2">Leaf</tissue>
    </source>
</reference>
<protein>
    <submittedName>
        <fullName evidence="2">Uncharacterized protein</fullName>
    </submittedName>
</protein>
<sequence>SQLADHLFVSCNQISLVCYVILMVGCRVGVSSWYPRVF</sequence>
<keyword evidence="3" id="KW-1185">Reference proteome</keyword>